<keyword evidence="5 6" id="KW-0067">ATP-binding</keyword>
<dbReference type="PROSITE" id="PS50011">
    <property type="entry name" value="PROTEIN_KINASE_DOM"/>
    <property type="match status" value="1"/>
</dbReference>
<dbReference type="GO" id="GO:0043484">
    <property type="term" value="P:regulation of RNA splicing"/>
    <property type="evidence" value="ECO:0007669"/>
    <property type="project" value="TreeGrafter"/>
</dbReference>
<evidence type="ECO:0000256" key="5">
    <source>
        <dbReference type="ARBA" id="ARBA00022840"/>
    </source>
</evidence>
<evidence type="ECO:0000259" key="7">
    <source>
        <dbReference type="PROSITE" id="PS50011"/>
    </source>
</evidence>
<proteinExistence type="predicted"/>
<feature type="domain" description="Protein kinase" evidence="7">
    <location>
        <begin position="43"/>
        <end position="413"/>
    </location>
</feature>
<keyword evidence="9" id="KW-1185">Reference proteome</keyword>
<dbReference type="SMART" id="SM00220">
    <property type="entry name" value="S_TKc"/>
    <property type="match status" value="1"/>
</dbReference>
<evidence type="ECO:0000313" key="9">
    <source>
        <dbReference type="Proteomes" id="UP000799538"/>
    </source>
</evidence>
<dbReference type="AlphaFoldDB" id="A0A6A6GNM7"/>
<dbReference type="InterPro" id="IPR011009">
    <property type="entry name" value="Kinase-like_dom_sf"/>
</dbReference>
<dbReference type="InterPro" id="IPR000719">
    <property type="entry name" value="Prot_kinase_dom"/>
</dbReference>
<dbReference type="InterPro" id="IPR051175">
    <property type="entry name" value="CLK_kinases"/>
</dbReference>
<dbReference type="InterPro" id="IPR017441">
    <property type="entry name" value="Protein_kinase_ATP_BS"/>
</dbReference>
<dbReference type="PANTHER" id="PTHR45646:SF11">
    <property type="entry name" value="SERINE_THREONINE-PROTEIN KINASE DOA"/>
    <property type="match status" value="1"/>
</dbReference>
<name>A0A6A6GNM7_9PEZI</name>
<dbReference type="EMBL" id="ML992501">
    <property type="protein sequence ID" value="KAF2227267.1"/>
    <property type="molecule type" value="Genomic_DNA"/>
</dbReference>
<dbReference type="Proteomes" id="UP000799538">
    <property type="component" value="Unassembled WGS sequence"/>
</dbReference>
<keyword evidence="1" id="KW-0723">Serine/threonine-protein kinase</keyword>
<keyword evidence="3 6" id="KW-0547">Nucleotide-binding</keyword>
<keyword evidence="2" id="KW-0808">Transferase</keyword>
<dbReference type="Pfam" id="PF00069">
    <property type="entry name" value="Pkinase"/>
    <property type="match status" value="2"/>
</dbReference>
<sequence length="427" mass="48443">MHQTPDTGKIVWYRWIDHVERLEMYRTGGYHPVMIDDELNNRYRVVDKLGWGGYSVVWLAHDTWNQRFVALKVCTANGEVARREPRILRDLSTHAHQDLIPAVLDEFVLHGPNGQHVCYSLPPAQGDLGEASFSRLFSLEVARILAARLCIAVRHVHSKGYVHGDIHLRNALSTLPSSLDHMTISAFREKYGEPETEQVRRRDGQPLTENVPAKAVIPLNLGKRADQYTTTDAAGLMLSDFGEAFRPSNEQRLGRDCHVPLLKRAPETFFEPDEPLSFGSDIWSLGVAIWDLVAMKTLFAEMEPPDEIVAEQIEVLGADGFPKEWQEKFDSPVVLGVGEGQAFPRRPGGEREVWPTLEEAFESSVQNYRKDEKNIGLIGVEEKEAILRLLRRMLVFKPNERISASEVLASEWMVKWALPELQRAQHG</sequence>
<reference evidence="9" key="1">
    <citation type="journal article" date="2020" name="Stud. Mycol.">
        <title>101 Dothideomycetes genomes: A test case for predicting lifestyles and emergence of pathogens.</title>
        <authorList>
            <person name="Haridas S."/>
            <person name="Albert R."/>
            <person name="Binder M."/>
            <person name="Bloem J."/>
            <person name="LaButti K."/>
            <person name="Salamov A."/>
            <person name="Andreopoulos B."/>
            <person name="Baker S."/>
            <person name="Barry K."/>
            <person name="Bills G."/>
            <person name="Bluhm B."/>
            <person name="Cannon C."/>
            <person name="Castanera R."/>
            <person name="Culley D."/>
            <person name="Daum C."/>
            <person name="Ezra D."/>
            <person name="Gonzalez J."/>
            <person name="Henrissat B."/>
            <person name="Kuo A."/>
            <person name="Liang C."/>
            <person name="Lipzen A."/>
            <person name="Lutzoni F."/>
            <person name="Magnuson J."/>
            <person name="Mondo S."/>
            <person name="Nolan M."/>
            <person name="Ohm R."/>
            <person name="Pangilinan J."/>
            <person name="Park H.-J."/>
            <person name="Ramirez L."/>
            <person name="Alfaro M."/>
            <person name="Sun H."/>
            <person name="Tritt A."/>
            <person name="Yoshinaga Y."/>
            <person name="Zwiers L.-H."/>
            <person name="Turgeon B."/>
            <person name="Goodwin S."/>
            <person name="Spatafora J."/>
            <person name="Crous P."/>
            <person name="Grigoriev I."/>
        </authorList>
    </citation>
    <scope>NUCLEOTIDE SEQUENCE [LARGE SCALE GENOMIC DNA]</scope>
    <source>
        <strain evidence="9">CECT 20119</strain>
    </source>
</reference>
<keyword evidence="4 8" id="KW-0418">Kinase</keyword>
<evidence type="ECO:0000256" key="3">
    <source>
        <dbReference type="ARBA" id="ARBA00022741"/>
    </source>
</evidence>
<dbReference type="PANTHER" id="PTHR45646">
    <property type="entry name" value="SERINE/THREONINE-PROTEIN KINASE DOA-RELATED"/>
    <property type="match status" value="1"/>
</dbReference>
<dbReference type="SUPFAM" id="SSF56112">
    <property type="entry name" value="Protein kinase-like (PK-like)"/>
    <property type="match status" value="1"/>
</dbReference>
<dbReference type="PROSITE" id="PS00107">
    <property type="entry name" value="PROTEIN_KINASE_ATP"/>
    <property type="match status" value="1"/>
</dbReference>
<evidence type="ECO:0000313" key="8">
    <source>
        <dbReference type="EMBL" id="KAF2227267.1"/>
    </source>
</evidence>
<accession>A0A6A6GNM7</accession>
<organism evidence="8 9">
    <name type="scientific">Elsinoe ampelina</name>
    <dbReference type="NCBI Taxonomy" id="302913"/>
    <lineage>
        <taxon>Eukaryota</taxon>
        <taxon>Fungi</taxon>
        <taxon>Dikarya</taxon>
        <taxon>Ascomycota</taxon>
        <taxon>Pezizomycotina</taxon>
        <taxon>Dothideomycetes</taxon>
        <taxon>Dothideomycetidae</taxon>
        <taxon>Myriangiales</taxon>
        <taxon>Elsinoaceae</taxon>
        <taxon>Elsinoe</taxon>
    </lineage>
</organism>
<evidence type="ECO:0000256" key="1">
    <source>
        <dbReference type="ARBA" id="ARBA00022527"/>
    </source>
</evidence>
<dbReference type="GO" id="GO:0005634">
    <property type="term" value="C:nucleus"/>
    <property type="evidence" value="ECO:0007669"/>
    <property type="project" value="TreeGrafter"/>
</dbReference>
<evidence type="ECO:0000256" key="4">
    <source>
        <dbReference type="ARBA" id="ARBA00022777"/>
    </source>
</evidence>
<dbReference type="Gene3D" id="3.30.200.20">
    <property type="entry name" value="Phosphorylase Kinase, domain 1"/>
    <property type="match status" value="1"/>
</dbReference>
<dbReference type="OrthoDB" id="5979581at2759"/>
<feature type="binding site" evidence="6">
    <location>
        <position position="72"/>
    </location>
    <ligand>
        <name>ATP</name>
        <dbReference type="ChEBI" id="CHEBI:30616"/>
    </ligand>
</feature>
<dbReference type="GO" id="GO:0005524">
    <property type="term" value="F:ATP binding"/>
    <property type="evidence" value="ECO:0007669"/>
    <property type="project" value="UniProtKB-UniRule"/>
</dbReference>
<protein>
    <submittedName>
        <fullName evidence="8">Protein kinase</fullName>
    </submittedName>
</protein>
<dbReference type="Gene3D" id="1.10.510.10">
    <property type="entry name" value="Transferase(Phosphotransferase) domain 1"/>
    <property type="match status" value="1"/>
</dbReference>
<evidence type="ECO:0000256" key="2">
    <source>
        <dbReference type="ARBA" id="ARBA00022679"/>
    </source>
</evidence>
<dbReference type="GO" id="GO:0004674">
    <property type="term" value="F:protein serine/threonine kinase activity"/>
    <property type="evidence" value="ECO:0007669"/>
    <property type="project" value="UniProtKB-KW"/>
</dbReference>
<gene>
    <name evidence="8" type="ORF">BDZ85DRAFT_188920</name>
</gene>
<evidence type="ECO:0000256" key="6">
    <source>
        <dbReference type="PROSITE-ProRule" id="PRU10141"/>
    </source>
</evidence>